<name>A0A151XIY9_9HYME</name>
<accession>A0A151XIY9</accession>
<protein>
    <submittedName>
        <fullName evidence="1">Uncharacterized protein</fullName>
    </submittedName>
</protein>
<dbReference type="Proteomes" id="UP000075809">
    <property type="component" value="Unassembled WGS sequence"/>
</dbReference>
<feature type="non-terminal residue" evidence="1">
    <location>
        <position position="1"/>
    </location>
</feature>
<keyword evidence="2" id="KW-1185">Reference proteome</keyword>
<sequence length="77" mass="9134">QRINFADFEMEISLSKMQVIVIGLLWKISMKSSKKTKKHDVWVPHDLTYNNVRKRSWSKRDETPQTIAKPCRLMLCV</sequence>
<evidence type="ECO:0000313" key="2">
    <source>
        <dbReference type="Proteomes" id="UP000075809"/>
    </source>
</evidence>
<proteinExistence type="predicted"/>
<dbReference type="EMBL" id="KQ982080">
    <property type="protein sequence ID" value="KYQ60248.1"/>
    <property type="molecule type" value="Genomic_DNA"/>
</dbReference>
<evidence type="ECO:0000313" key="1">
    <source>
        <dbReference type="EMBL" id="KYQ60248.1"/>
    </source>
</evidence>
<reference evidence="1 2" key="1">
    <citation type="submission" date="2015-09" db="EMBL/GenBank/DDBJ databases">
        <title>Trachymyrmex zeteki WGS genome.</title>
        <authorList>
            <person name="Nygaard S."/>
            <person name="Hu H."/>
            <person name="Boomsma J."/>
            <person name="Zhang G."/>
        </authorList>
    </citation>
    <scope>NUCLEOTIDE SEQUENCE [LARGE SCALE GENOMIC DNA]</scope>
    <source>
        <strain evidence="1">Tzet28-1</strain>
        <tissue evidence="1">Whole body</tissue>
    </source>
</reference>
<dbReference type="AlphaFoldDB" id="A0A151XIY9"/>
<gene>
    <name evidence="1" type="ORF">ALC60_00656</name>
</gene>
<organism evidence="1 2">
    <name type="scientific">Mycetomoellerius zeteki</name>
    <dbReference type="NCBI Taxonomy" id="64791"/>
    <lineage>
        <taxon>Eukaryota</taxon>
        <taxon>Metazoa</taxon>
        <taxon>Ecdysozoa</taxon>
        <taxon>Arthropoda</taxon>
        <taxon>Hexapoda</taxon>
        <taxon>Insecta</taxon>
        <taxon>Pterygota</taxon>
        <taxon>Neoptera</taxon>
        <taxon>Endopterygota</taxon>
        <taxon>Hymenoptera</taxon>
        <taxon>Apocrita</taxon>
        <taxon>Aculeata</taxon>
        <taxon>Formicoidea</taxon>
        <taxon>Formicidae</taxon>
        <taxon>Myrmicinae</taxon>
        <taxon>Mycetomoellerius</taxon>
    </lineage>
</organism>